<feature type="coiled-coil region" evidence="1">
    <location>
        <begin position="274"/>
        <end position="326"/>
    </location>
</feature>
<accession>A0A1I7UH31</accession>
<evidence type="ECO:0000313" key="2">
    <source>
        <dbReference type="Proteomes" id="UP000095282"/>
    </source>
</evidence>
<reference evidence="3" key="1">
    <citation type="submission" date="2016-11" db="UniProtKB">
        <authorList>
            <consortium name="WormBaseParasite"/>
        </authorList>
    </citation>
    <scope>IDENTIFICATION</scope>
</reference>
<sequence>MATASERSIIQVSVNNRINQAVVQTNLSVYKAFGSPVPTDCFAIDDWVIYYGNMAEVEGQKARVKVERLVKERRVDEIELTEEKEIVEKREDMSWKTMTDVMKEEMEMKNRELQELKEKFKSAQEDHQKEMATLKKEADEDKERIRELEAKLAERDEELTRKDWKMVELNWKIDMKDWEIKGLTEMVPEDDKEDELSELKEEMKNLKVETRKEIMDLKMTLDSGKKDALIEQLKEENRNLHKYLSMTLDNSRNSTGNERELEILRVEKAGTEEKKKMEAEYGELIRLLNEVQEATLNDLKKVQKELKEAKEQLEKYEVDSDESSLDF</sequence>
<evidence type="ECO:0000256" key="1">
    <source>
        <dbReference type="SAM" id="Coils"/>
    </source>
</evidence>
<protein>
    <submittedName>
        <fullName evidence="3">Golgin subfamily A member 6-like protein 22</fullName>
    </submittedName>
</protein>
<dbReference type="WBParaSite" id="Csp11.Scaffold629.g9259.t1">
    <property type="protein sequence ID" value="Csp11.Scaffold629.g9259.t1"/>
    <property type="gene ID" value="Csp11.Scaffold629.g9259"/>
</dbReference>
<name>A0A1I7UH31_9PELO</name>
<proteinExistence type="predicted"/>
<feature type="coiled-coil region" evidence="1">
    <location>
        <begin position="189"/>
        <end position="246"/>
    </location>
</feature>
<dbReference type="AlphaFoldDB" id="A0A1I7UH31"/>
<organism evidence="2 3">
    <name type="scientific">Caenorhabditis tropicalis</name>
    <dbReference type="NCBI Taxonomy" id="1561998"/>
    <lineage>
        <taxon>Eukaryota</taxon>
        <taxon>Metazoa</taxon>
        <taxon>Ecdysozoa</taxon>
        <taxon>Nematoda</taxon>
        <taxon>Chromadorea</taxon>
        <taxon>Rhabditida</taxon>
        <taxon>Rhabditina</taxon>
        <taxon>Rhabditomorpha</taxon>
        <taxon>Rhabditoidea</taxon>
        <taxon>Rhabditidae</taxon>
        <taxon>Peloderinae</taxon>
        <taxon>Caenorhabditis</taxon>
    </lineage>
</organism>
<dbReference type="Proteomes" id="UP000095282">
    <property type="component" value="Unplaced"/>
</dbReference>
<evidence type="ECO:0000313" key="3">
    <source>
        <dbReference type="WBParaSite" id="Csp11.Scaffold629.g9259.t1"/>
    </source>
</evidence>
<keyword evidence="2" id="KW-1185">Reference proteome</keyword>
<keyword evidence="1" id="KW-0175">Coiled coil</keyword>
<feature type="coiled-coil region" evidence="1">
    <location>
        <begin position="99"/>
        <end position="158"/>
    </location>
</feature>